<evidence type="ECO:0000313" key="2">
    <source>
        <dbReference type="Proteomes" id="UP000593567"/>
    </source>
</evidence>
<protein>
    <submittedName>
        <fullName evidence="1">Uncharacterized protein</fullName>
    </submittedName>
</protein>
<dbReference type="Proteomes" id="UP000593567">
    <property type="component" value="Unassembled WGS sequence"/>
</dbReference>
<comment type="caution">
    <text evidence="1">The sequence shown here is derived from an EMBL/GenBank/DDBJ whole genome shotgun (WGS) entry which is preliminary data.</text>
</comment>
<gene>
    <name evidence="1" type="ORF">EB796_019893</name>
</gene>
<keyword evidence="2" id="KW-1185">Reference proteome</keyword>
<dbReference type="EMBL" id="VXIV02002961">
    <property type="protein sequence ID" value="KAF6021794.1"/>
    <property type="molecule type" value="Genomic_DNA"/>
</dbReference>
<name>A0A7J7J7Q9_BUGNE</name>
<evidence type="ECO:0000313" key="1">
    <source>
        <dbReference type="EMBL" id="KAF6021794.1"/>
    </source>
</evidence>
<proteinExistence type="predicted"/>
<dbReference type="OrthoDB" id="6021021at2759"/>
<organism evidence="1 2">
    <name type="scientific">Bugula neritina</name>
    <name type="common">Brown bryozoan</name>
    <name type="synonym">Sertularia neritina</name>
    <dbReference type="NCBI Taxonomy" id="10212"/>
    <lineage>
        <taxon>Eukaryota</taxon>
        <taxon>Metazoa</taxon>
        <taxon>Spiralia</taxon>
        <taxon>Lophotrochozoa</taxon>
        <taxon>Bryozoa</taxon>
        <taxon>Gymnolaemata</taxon>
        <taxon>Cheilostomatida</taxon>
        <taxon>Flustrina</taxon>
        <taxon>Buguloidea</taxon>
        <taxon>Bugulidae</taxon>
        <taxon>Bugula</taxon>
    </lineage>
</organism>
<reference evidence="1" key="1">
    <citation type="submission" date="2020-06" db="EMBL/GenBank/DDBJ databases">
        <title>Draft genome of Bugula neritina, a colonial animal packing powerful symbionts and potential medicines.</title>
        <authorList>
            <person name="Rayko M."/>
        </authorList>
    </citation>
    <scope>NUCLEOTIDE SEQUENCE [LARGE SCALE GENOMIC DNA]</scope>
    <source>
        <strain evidence="1">Kwan_BN1</strain>
    </source>
</reference>
<dbReference type="AlphaFoldDB" id="A0A7J7J7Q9"/>
<accession>A0A7J7J7Q9</accession>
<sequence length="69" mass="8123">MMNTTRLDGNYGNCTRLDSNEDNMYFYPYNVSYTQWACLRTCYQKELVTLANVSIQTCHMTMTLLYSII</sequence>